<protein>
    <submittedName>
        <fullName evidence="1">Uncharacterized protein</fullName>
    </submittedName>
</protein>
<reference evidence="1" key="1">
    <citation type="submission" date="2020-08" db="EMBL/GenBank/DDBJ databases">
        <title>Multicomponent nature underlies the extraordinary mechanical properties of spider dragline silk.</title>
        <authorList>
            <person name="Kono N."/>
            <person name="Nakamura H."/>
            <person name="Mori M."/>
            <person name="Yoshida Y."/>
            <person name="Ohtoshi R."/>
            <person name="Malay A.D."/>
            <person name="Moran D.A.P."/>
            <person name="Tomita M."/>
            <person name="Numata K."/>
            <person name="Arakawa K."/>
        </authorList>
    </citation>
    <scope>NUCLEOTIDE SEQUENCE</scope>
</reference>
<dbReference type="EMBL" id="BMAW01084337">
    <property type="protein sequence ID" value="GFU38159.1"/>
    <property type="molecule type" value="Genomic_DNA"/>
</dbReference>
<comment type="caution">
    <text evidence="1">The sequence shown here is derived from an EMBL/GenBank/DDBJ whole genome shotgun (WGS) entry which is preliminary data.</text>
</comment>
<proteinExistence type="predicted"/>
<evidence type="ECO:0000313" key="2">
    <source>
        <dbReference type="Proteomes" id="UP000887013"/>
    </source>
</evidence>
<evidence type="ECO:0000313" key="1">
    <source>
        <dbReference type="EMBL" id="GFU38159.1"/>
    </source>
</evidence>
<dbReference type="AlphaFoldDB" id="A0A8X6UQP7"/>
<dbReference type="OrthoDB" id="6509998at2759"/>
<keyword evidence="2" id="KW-1185">Reference proteome</keyword>
<accession>A0A8X6UQP7</accession>
<dbReference type="Proteomes" id="UP000887013">
    <property type="component" value="Unassembled WGS sequence"/>
</dbReference>
<gene>
    <name evidence="1" type="ORF">NPIL_503961</name>
</gene>
<name>A0A8X6UQP7_NEPPI</name>
<sequence>MDKTISLILKAIAKKLLSRIISIERGKLTARVVLIRKRHKTSLEMGVNMVETRREDLEHSNHNFVADENYNEKNEIEKDAIVSTLHNVSLDAEIHNTVTLLKNLERSLKNVKSVDEVCRIKRTLIALERRVNSSERMTNLSGLPVAQRKVICAPSNKSIEQKRRFVKNNSI</sequence>
<organism evidence="1 2">
    <name type="scientific">Nephila pilipes</name>
    <name type="common">Giant wood spider</name>
    <name type="synonym">Nephila maculata</name>
    <dbReference type="NCBI Taxonomy" id="299642"/>
    <lineage>
        <taxon>Eukaryota</taxon>
        <taxon>Metazoa</taxon>
        <taxon>Ecdysozoa</taxon>
        <taxon>Arthropoda</taxon>
        <taxon>Chelicerata</taxon>
        <taxon>Arachnida</taxon>
        <taxon>Araneae</taxon>
        <taxon>Araneomorphae</taxon>
        <taxon>Entelegynae</taxon>
        <taxon>Araneoidea</taxon>
        <taxon>Nephilidae</taxon>
        <taxon>Nephila</taxon>
    </lineage>
</organism>